<name>A0AAX3L823_9ENTR</name>
<reference evidence="1 2" key="1">
    <citation type="submission" date="2023-01" db="EMBL/GenBank/DDBJ databases">
        <title>Genome sequence resource and annotation of Enterobacter ludwigii, an economically important pathogen of seedling wilt with strawberry.</title>
        <authorList>
            <person name="Xie Y."/>
        </authorList>
    </citation>
    <scope>NUCLEOTIDE SEQUENCE [LARGE SCALE GENOMIC DNA]</scope>
    <source>
        <strain evidence="1 2">CM-TZ4</strain>
    </source>
</reference>
<organism evidence="1 2">
    <name type="scientific">Enterobacter ludwigii</name>
    <dbReference type="NCBI Taxonomy" id="299767"/>
    <lineage>
        <taxon>Bacteria</taxon>
        <taxon>Pseudomonadati</taxon>
        <taxon>Pseudomonadota</taxon>
        <taxon>Gammaproteobacteria</taxon>
        <taxon>Enterobacterales</taxon>
        <taxon>Enterobacteriaceae</taxon>
        <taxon>Enterobacter</taxon>
        <taxon>Enterobacter cloacae complex</taxon>
    </lineage>
</organism>
<evidence type="ECO:0000313" key="2">
    <source>
        <dbReference type="Proteomes" id="UP001210538"/>
    </source>
</evidence>
<evidence type="ECO:0000313" key="1">
    <source>
        <dbReference type="EMBL" id="WCE12405.1"/>
    </source>
</evidence>
<gene>
    <name evidence="1" type="ORF">PHA72_20470</name>
</gene>
<dbReference type="Proteomes" id="UP001210538">
    <property type="component" value="Chromosome"/>
</dbReference>
<sequence>MAGNYEIYYLLGDKEHSIKHWLETDEPTPQTEEVVKAVLETVPHGKAPSIIRLVDLDTDGKPMIYDEFIIQNFSGITFGLIYRQLGYDGWFYLADPQMYGLREGSKITANKLTVVASSRYSFSDKADFPVTATIDWDRLSLRYGNKELYLIPTSI</sequence>
<accession>A0AAX3L823</accession>
<dbReference type="EMBL" id="CP116347">
    <property type="protein sequence ID" value="WCE12405.1"/>
    <property type="molecule type" value="Genomic_DNA"/>
</dbReference>
<keyword evidence="2" id="KW-1185">Reference proteome</keyword>
<proteinExistence type="predicted"/>
<dbReference type="RefSeq" id="WP_059305712.1">
    <property type="nucleotide sequence ID" value="NZ_CP076536.1"/>
</dbReference>
<protein>
    <submittedName>
        <fullName evidence="1">Uncharacterized protein</fullName>
    </submittedName>
</protein>
<dbReference type="AlphaFoldDB" id="A0AAX3L823"/>